<reference evidence="4" key="1">
    <citation type="submission" date="2019-02" db="EMBL/GenBank/DDBJ databases">
        <title>Glaciihabitans arcticus sp. nov., a psychrotolerant bacterium isolated from polar soil.</title>
        <authorList>
            <person name="Dahal R.H."/>
        </authorList>
    </citation>
    <scope>NUCLEOTIDE SEQUENCE [LARGE SCALE GENOMIC DNA]</scope>
    <source>
        <strain evidence="4">RP-3-7</strain>
    </source>
</reference>
<comment type="caution">
    <text evidence="3">The sequence shown here is derived from an EMBL/GenBank/DDBJ whole genome shotgun (WGS) entry which is preliminary data.</text>
</comment>
<dbReference type="Gene3D" id="3.40.50.1820">
    <property type="entry name" value="alpha/beta hydrolase"/>
    <property type="match status" value="1"/>
</dbReference>
<dbReference type="SUPFAM" id="SSF53474">
    <property type="entry name" value="alpha/beta-Hydrolases"/>
    <property type="match status" value="1"/>
</dbReference>
<keyword evidence="4" id="KW-1185">Reference proteome</keyword>
<gene>
    <name evidence="3" type="ORF">EYE40_06075</name>
</gene>
<evidence type="ECO:0000313" key="3">
    <source>
        <dbReference type="EMBL" id="TBN57002.1"/>
    </source>
</evidence>
<dbReference type="GO" id="GO:0016020">
    <property type="term" value="C:membrane"/>
    <property type="evidence" value="ECO:0007669"/>
    <property type="project" value="TreeGrafter"/>
</dbReference>
<evidence type="ECO:0000259" key="2">
    <source>
        <dbReference type="Pfam" id="PF12697"/>
    </source>
</evidence>
<dbReference type="PRINTS" id="PR00412">
    <property type="entry name" value="EPOXHYDRLASE"/>
</dbReference>
<protein>
    <submittedName>
        <fullName evidence="3">Alpha/beta hydrolase</fullName>
    </submittedName>
</protein>
<keyword evidence="1 3" id="KW-0378">Hydrolase</keyword>
<dbReference type="InterPro" id="IPR000639">
    <property type="entry name" value="Epox_hydrolase-like"/>
</dbReference>
<proteinExistence type="predicted"/>
<feature type="domain" description="AB hydrolase-1" evidence="2">
    <location>
        <begin position="44"/>
        <end position="294"/>
    </location>
</feature>
<organism evidence="3 4">
    <name type="scientific">Glaciihabitans arcticus</name>
    <dbReference type="NCBI Taxonomy" id="2668039"/>
    <lineage>
        <taxon>Bacteria</taxon>
        <taxon>Bacillati</taxon>
        <taxon>Actinomycetota</taxon>
        <taxon>Actinomycetes</taxon>
        <taxon>Micrococcales</taxon>
        <taxon>Microbacteriaceae</taxon>
        <taxon>Glaciihabitans</taxon>
    </lineage>
</organism>
<sequence length="300" mass="32460">MPYAPFPLVSDAAALGLVETEVHNPLGSAVARHRPKRTSTRATIFLHGAAGSWTTWTPLLAAADEAGIVIRNPVLLDLPGWGDGSLNDDPSTHTIETICGLVKDVAEELGYTEWDVIGHSMGGFIALHMASIWPQCVLSVGMVSGTTWSVIASVDHPVRNFGVLPAFTMLWKVMQGLSKGAGVVRFARRVGLLRTAVFPLFRHPYRVDSTVITSLSTEVRPVSFAAAAEFVRGYDADARWRSISCPIRACRGDRDTFVRPDDLERLLAIQPDAVVTVIDDCGHFAAVERPAEALEALGLH</sequence>
<dbReference type="RefSeq" id="WP_130981112.1">
    <property type="nucleotide sequence ID" value="NZ_SISG01000001.1"/>
</dbReference>
<dbReference type="InterPro" id="IPR000073">
    <property type="entry name" value="AB_hydrolase_1"/>
</dbReference>
<dbReference type="Pfam" id="PF12697">
    <property type="entry name" value="Abhydrolase_6"/>
    <property type="match status" value="1"/>
</dbReference>
<dbReference type="AlphaFoldDB" id="A0A4Q9GQ61"/>
<dbReference type="InterPro" id="IPR050266">
    <property type="entry name" value="AB_hydrolase_sf"/>
</dbReference>
<dbReference type="Proteomes" id="UP000294194">
    <property type="component" value="Unassembled WGS sequence"/>
</dbReference>
<dbReference type="GO" id="GO:0016787">
    <property type="term" value="F:hydrolase activity"/>
    <property type="evidence" value="ECO:0007669"/>
    <property type="project" value="UniProtKB-KW"/>
</dbReference>
<dbReference type="PANTHER" id="PTHR43798:SF31">
    <property type="entry name" value="AB HYDROLASE SUPERFAMILY PROTEIN YCLE"/>
    <property type="match status" value="1"/>
</dbReference>
<dbReference type="EMBL" id="SISG01000001">
    <property type="protein sequence ID" value="TBN57002.1"/>
    <property type="molecule type" value="Genomic_DNA"/>
</dbReference>
<evidence type="ECO:0000256" key="1">
    <source>
        <dbReference type="ARBA" id="ARBA00022801"/>
    </source>
</evidence>
<dbReference type="InterPro" id="IPR029058">
    <property type="entry name" value="AB_hydrolase_fold"/>
</dbReference>
<accession>A0A4Q9GQ61</accession>
<evidence type="ECO:0000313" key="4">
    <source>
        <dbReference type="Proteomes" id="UP000294194"/>
    </source>
</evidence>
<dbReference type="PANTHER" id="PTHR43798">
    <property type="entry name" value="MONOACYLGLYCEROL LIPASE"/>
    <property type="match status" value="1"/>
</dbReference>
<name>A0A4Q9GQ61_9MICO</name>